<keyword evidence="3" id="KW-0560">Oxidoreductase</keyword>
<dbReference type="SUPFAM" id="SSF51735">
    <property type="entry name" value="NAD(P)-binding Rossmann-fold domains"/>
    <property type="match status" value="1"/>
</dbReference>
<comment type="caution">
    <text evidence="4">The sequence shown here is derived from an EMBL/GenBank/DDBJ whole genome shotgun (WGS) entry which is preliminary data.</text>
</comment>
<dbReference type="Proteomes" id="UP001295794">
    <property type="component" value="Unassembled WGS sequence"/>
</dbReference>
<dbReference type="GO" id="GO:0016491">
    <property type="term" value="F:oxidoreductase activity"/>
    <property type="evidence" value="ECO:0007669"/>
    <property type="project" value="UniProtKB-KW"/>
</dbReference>
<comment type="similarity">
    <text evidence="1">Belongs to the short-chain dehydrogenases/reductases (SDR) family.</text>
</comment>
<accession>A0AAD2HJL5</accession>
<gene>
    <name evidence="4" type="ORF">MYCIT1_LOCUS24297</name>
</gene>
<proteinExistence type="inferred from homology"/>
<dbReference type="Pfam" id="PF00106">
    <property type="entry name" value="adh_short"/>
    <property type="match status" value="1"/>
</dbReference>
<dbReference type="PANTHER" id="PTHR24320:SF236">
    <property type="entry name" value="SHORT-CHAIN DEHYDROGENASE-RELATED"/>
    <property type="match status" value="1"/>
</dbReference>
<evidence type="ECO:0000256" key="2">
    <source>
        <dbReference type="ARBA" id="ARBA00022857"/>
    </source>
</evidence>
<keyword evidence="2" id="KW-0521">NADP</keyword>
<dbReference type="Gene3D" id="3.40.50.720">
    <property type="entry name" value="NAD(P)-binding Rossmann-like Domain"/>
    <property type="match status" value="1"/>
</dbReference>
<protein>
    <recommendedName>
        <fullName evidence="6">NAD(P)-binding protein</fullName>
    </recommendedName>
</protein>
<dbReference type="AlphaFoldDB" id="A0AAD2HJL5"/>
<name>A0AAD2HJL5_9AGAR</name>
<evidence type="ECO:0008006" key="6">
    <source>
        <dbReference type="Google" id="ProtNLM"/>
    </source>
</evidence>
<evidence type="ECO:0000313" key="4">
    <source>
        <dbReference type="EMBL" id="CAK5276181.1"/>
    </source>
</evidence>
<dbReference type="InterPro" id="IPR002347">
    <property type="entry name" value="SDR_fam"/>
</dbReference>
<dbReference type="InterPro" id="IPR036291">
    <property type="entry name" value="NAD(P)-bd_dom_sf"/>
</dbReference>
<sequence length="310" mass="34068">MSIYSQFFVPRAKFHVNDIPDLTGKVMLVTGGYSGIGYETTKALLAHGAKVYIAGRSRKGAEDAMRQFRAELPDAQVAFIQLNLADLPTIRSGAEEFLRLETRLDVLFNNGGVMDPPVDQLTSQGYDLQFGTNVLGHFYLTQLLLPTLLSTAQLSSDGKTRVIHTASLGNVFAPGLDFSTFRDDPKRQKMGSTKLYNQSKLGNVIFSAELARRYGDQGLVSVALNPGNLKTGIARHWKSFGQRVMKLFGHLIVYPAHMGALTQLYAGTTASGAELNGKYLVPWARAGKPNPLADDETLGKDLWTWLEEQI</sequence>
<dbReference type="PANTHER" id="PTHR24320">
    <property type="entry name" value="RETINOL DEHYDROGENASE"/>
    <property type="match status" value="1"/>
</dbReference>
<evidence type="ECO:0000313" key="5">
    <source>
        <dbReference type="Proteomes" id="UP001295794"/>
    </source>
</evidence>
<evidence type="ECO:0000256" key="3">
    <source>
        <dbReference type="ARBA" id="ARBA00023002"/>
    </source>
</evidence>
<reference evidence="4" key="1">
    <citation type="submission" date="2023-11" db="EMBL/GenBank/DDBJ databases">
        <authorList>
            <person name="De Vega J J."/>
            <person name="De Vega J J."/>
        </authorList>
    </citation>
    <scope>NUCLEOTIDE SEQUENCE</scope>
</reference>
<keyword evidence="5" id="KW-1185">Reference proteome</keyword>
<dbReference type="EMBL" id="CAVNYO010000405">
    <property type="protein sequence ID" value="CAK5276181.1"/>
    <property type="molecule type" value="Genomic_DNA"/>
</dbReference>
<organism evidence="4 5">
    <name type="scientific">Mycena citricolor</name>
    <dbReference type="NCBI Taxonomy" id="2018698"/>
    <lineage>
        <taxon>Eukaryota</taxon>
        <taxon>Fungi</taxon>
        <taxon>Dikarya</taxon>
        <taxon>Basidiomycota</taxon>
        <taxon>Agaricomycotina</taxon>
        <taxon>Agaricomycetes</taxon>
        <taxon>Agaricomycetidae</taxon>
        <taxon>Agaricales</taxon>
        <taxon>Marasmiineae</taxon>
        <taxon>Mycenaceae</taxon>
        <taxon>Mycena</taxon>
    </lineage>
</organism>
<dbReference type="PRINTS" id="PR00081">
    <property type="entry name" value="GDHRDH"/>
</dbReference>
<evidence type="ECO:0000256" key="1">
    <source>
        <dbReference type="ARBA" id="ARBA00006484"/>
    </source>
</evidence>